<protein>
    <submittedName>
        <fullName evidence="2">Uncharacterized protein</fullName>
    </submittedName>
</protein>
<dbReference type="Proteomes" id="UP000249166">
    <property type="component" value="Unassembled WGS sequence"/>
</dbReference>
<evidence type="ECO:0000256" key="1">
    <source>
        <dbReference type="SAM" id="MobiDB-lite"/>
    </source>
</evidence>
<gene>
    <name evidence="2" type="ORF">DBZ45_10805</name>
</gene>
<accession>A0A328HF70</accession>
<reference evidence="2 3" key="1">
    <citation type="submission" date="2018-04" db="EMBL/GenBank/DDBJ databases">
        <title>Bacteria isolated from cave deposits of Manipur.</title>
        <authorList>
            <person name="Sahoo D."/>
            <person name="Sarangthem I."/>
            <person name="Nandeibam J."/>
        </authorList>
    </citation>
    <scope>NUCLEOTIDE SEQUENCE [LARGE SCALE GENOMIC DNA]</scope>
    <source>
        <strain evidence="3">mrc11</strain>
    </source>
</reference>
<evidence type="ECO:0000313" key="2">
    <source>
        <dbReference type="EMBL" id="RAM37298.1"/>
    </source>
</evidence>
<dbReference type="RefSeq" id="WP_111903903.1">
    <property type="nucleotide sequence ID" value="NZ_QLNP01000074.1"/>
</dbReference>
<feature type="region of interest" description="Disordered" evidence="1">
    <location>
        <begin position="32"/>
        <end position="56"/>
    </location>
</feature>
<dbReference type="AlphaFoldDB" id="A0A328HF70"/>
<evidence type="ECO:0000313" key="3">
    <source>
        <dbReference type="Proteomes" id="UP000249166"/>
    </source>
</evidence>
<organism evidence="2 3">
    <name type="scientific">Arthrobacter globiformis</name>
    <dbReference type="NCBI Taxonomy" id="1665"/>
    <lineage>
        <taxon>Bacteria</taxon>
        <taxon>Bacillati</taxon>
        <taxon>Actinomycetota</taxon>
        <taxon>Actinomycetes</taxon>
        <taxon>Micrococcales</taxon>
        <taxon>Micrococcaceae</taxon>
        <taxon>Arthrobacter</taxon>
    </lineage>
</organism>
<dbReference type="EMBL" id="QLNP01000074">
    <property type="protein sequence ID" value="RAM37298.1"/>
    <property type="molecule type" value="Genomic_DNA"/>
</dbReference>
<comment type="caution">
    <text evidence="2">The sequence shown here is derived from an EMBL/GenBank/DDBJ whole genome shotgun (WGS) entry which is preliminary data.</text>
</comment>
<name>A0A328HF70_ARTGO</name>
<proteinExistence type="predicted"/>
<dbReference type="OrthoDB" id="4945798at2"/>
<sequence>MSELGGTKTAGWAALIVGLLLGAGLSACTYEDDADSPPTVAGSSRRPAPSLPTKDPEVLAAETSNFAELKKRLAAAPGSVLLDDSGPADGPGVGFQKSATVKTSGAHAVTASCVGTDGVQIHIGQDPGTGSEPISLVFDCSETVSQVVDLQAGYVWVSLTRNDPTGPRTGAVAGVRITSG</sequence>